<proteinExistence type="predicted"/>
<accession>A0A7X9X4D5</accession>
<dbReference type="EMBL" id="JABBFZ010000004">
    <property type="protein sequence ID" value="NML31205.1"/>
    <property type="molecule type" value="Genomic_DNA"/>
</dbReference>
<dbReference type="AlphaFoldDB" id="A0A7X9X4D5"/>
<sequence>MNSRVSECPAPGLPGKVRVAVDQSAVSQRVVEYASHMVAPGGIVRLVCVAKNPRTLVPAGSLVRNALQAARDELLRDARDASDLLVAAPHSVRRRRPDGIATALRTRMSALSVRPALPTLLRLPCSTSYLAGRPCARRANGASNHGRAAIHA</sequence>
<evidence type="ECO:0000313" key="2">
    <source>
        <dbReference type="Proteomes" id="UP000583127"/>
    </source>
</evidence>
<name>A0A7X9X4D5_9BURK</name>
<protein>
    <recommendedName>
        <fullName evidence="3">UspA domain-containing protein</fullName>
    </recommendedName>
</protein>
<dbReference type="InterPro" id="IPR014729">
    <property type="entry name" value="Rossmann-like_a/b/a_fold"/>
</dbReference>
<dbReference type="Gene3D" id="3.40.50.620">
    <property type="entry name" value="HUPs"/>
    <property type="match status" value="1"/>
</dbReference>
<keyword evidence="2" id="KW-1185">Reference proteome</keyword>
<gene>
    <name evidence="1" type="ORF">HHL14_10200</name>
</gene>
<organism evidence="1 2">
    <name type="scientific">Paraburkholderia antibiotica</name>
    <dbReference type="NCBI Taxonomy" id="2728839"/>
    <lineage>
        <taxon>Bacteria</taxon>
        <taxon>Pseudomonadati</taxon>
        <taxon>Pseudomonadota</taxon>
        <taxon>Betaproteobacteria</taxon>
        <taxon>Burkholderiales</taxon>
        <taxon>Burkholderiaceae</taxon>
        <taxon>Paraburkholderia</taxon>
    </lineage>
</organism>
<dbReference type="RefSeq" id="WP_169497475.1">
    <property type="nucleotide sequence ID" value="NZ_JABBFZ010000004.1"/>
</dbReference>
<comment type="caution">
    <text evidence="1">The sequence shown here is derived from an EMBL/GenBank/DDBJ whole genome shotgun (WGS) entry which is preliminary data.</text>
</comment>
<evidence type="ECO:0008006" key="3">
    <source>
        <dbReference type="Google" id="ProtNLM"/>
    </source>
</evidence>
<dbReference type="Proteomes" id="UP000583127">
    <property type="component" value="Unassembled WGS sequence"/>
</dbReference>
<reference evidence="1 2" key="1">
    <citation type="submission" date="2020-04" db="EMBL/GenBank/DDBJ databases">
        <title>Paraburkholderia sp. G-4-1-8 isolated from soil.</title>
        <authorList>
            <person name="Dahal R.H."/>
        </authorList>
    </citation>
    <scope>NUCLEOTIDE SEQUENCE [LARGE SCALE GENOMIC DNA]</scope>
    <source>
        <strain evidence="1 2">G-4-1-8</strain>
    </source>
</reference>
<evidence type="ECO:0000313" key="1">
    <source>
        <dbReference type="EMBL" id="NML31205.1"/>
    </source>
</evidence>